<feature type="region of interest" description="Disordered" evidence="1">
    <location>
        <begin position="1"/>
        <end position="22"/>
    </location>
</feature>
<evidence type="ECO:0000256" key="2">
    <source>
        <dbReference type="SAM" id="Phobius"/>
    </source>
</evidence>
<accession>A0A9P6E9D7</accession>
<keyword evidence="4" id="KW-1185">Reference proteome</keyword>
<evidence type="ECO:0000256" key="1">
    <source>
        <dbReference type="SAM" id="MobiDB-lite"/>
    </source>
</evidence>
<keyword evidence="2" id="KW-0472">Membrane</keyword>
<evidence type="ECO:0000313" key="3">
    <source>
        <dbReference type="EMBL" id="KAF9525158.1"/>
    </source>
</evidence>
<reference evidence="3" key="1">
    <citation type="submission" date="2020-11" db="EMBL/GenBank/DDBJ databases">
        <authorList>
            <consortium name="DOE Joint Genome Institute"/>
            <person name="Ahrendt S."/>
            <person name="Riley R."/>
            <person name="Andreopoulos W."/>
            <person name="Labutti K."/>
            <person name="Pangilinan J."/>
            <person name="Ruiz-Duenas F.J."/>
            <person name="Barrasa J.M."/>
            <person name="Sanchez-Garcia M."/>
            <person name="Camarero S."/>
            <person name="Miyauchi S."/>
            <person name="Serrano A."/>
            <person name="Linde D."/>
            <person name="Babiker R."/>
            <person name="Drula E."/>
            <person name="Ayuso-Fernandez I."/>
            <person name="Pacheco R."/>
            <person name="Padilla G."/>
            <person name="Ferreira P."/>
            <person name="Barriuso J."/>
            <person name="Kellner H."/>
            <person name="Castanera R."/>
            <person name="Alfaro M."/>
            <person name="Ramirez L."/>
            <person name="Pisabarro A.G."/>
            <person name="Kuo A."/>
            <person name="Tritt A."/>
            <person name="Lipzen A."/>
            <person name="He G."/>
            <person name="Yan M."/>
            <person name="Ng V."/>
            <person name="Cullen D."/>
            <person name="Martin F."/>
            <person name="Rosso M.-N."/>
            <person name="Henrissat B."/>
            <person name="Hibbett D."/>
            <person name="Martinez A.T."/>
            <person name="Grigoriev I.V."/>
        </authorList>
    </citation>
    <scope>NUCLEOTIDE SEQUENCE</scope>
    <source>
        <strain evidence="3">CBS 506.95</strain>
    </source>
</reference>
<comment type="caution">
    <text evidence="3">The sequence shown here is derived from an EMBL/GenBank/DDBJ whole genome shotgun (WGS) entry which is preliminary data.</text>
</comment>
<sequence>MSKPYQETIKLDRNQTQDQDTEPEALIHPSSLVPGTYQLMIAQELDFDGTRQLVKQRRATVKVEAAGWLMIIFFVWARFIQKMTGSRIAFHLLRDASDASEGRSM</sequence>
<organism evidence="3 4">
    <name type="scientific">Crepidotus variabilis</name>
    <dbReference type="NCBI Taxonomy" id="179855"/>
    <lineage>
        <taxon>Eukaryota</taxon>
        <taxon>Fungi</taxon>
        <taxon>Dikarya</taxon>
        <taxon>Basidiomycota</taxon>
        <taxon>Agaricomycotina</taxon>
        <taxon>Agaricomycetes</taxon>
        <taxon>Agaricomycetidae</taxon>
        <taxon>Agaricales</taxon>
        <taxon>Agaricineae</taxon>
        <taxon>Crepidotaceae</taxon>
        <taxon>Crepidotus</taxon>
    </lineage>
</organism>
<dbReference type="Proteomes" id="UP000807306">
    <property type="component" value="Unassembled WGS sequence"/>
</dbReference>
<dbReference type="AlphaFoldDB" id="A0A9P6E9D7"/>
<evidence type="ECO:0000313" key="4">
    <source>
        <dbReference type="Proteomes" id="UP000807306"/>
    </source>
</evidence>
<keyword evidence="2" id="KW-0812">Transmembrane</keyword>
<keyword evidence="2" id="KW-1133">Transmembrane helix</keyword>
<proteinExistence type="predicted"/>
<feature type="transmembrane region" description="Helical" evidence="2">
    <location>
        <begin position="61"/>
        <end position="80"/>
    </location>
</feature>
<dbReference type="EMBL" id="MU157888">
    <property type="protein sequence ID" value="KAF9525158.1"/>
    <property type="molecule type" value="Genomic_DNA"/>
</dbReference>
<protein>
    <submittedName>
        <fullName evidence="3">Uncharacterized protein</fullName>
    </submittedName>
</protein>
<gene>
    <name evidence="3" type="ORF">CPB83DRAFT_860098</name>
</gene>
<name>A0A9P6E9D7_9AGAR</name>